<evidence type="ECO:0000256" key="2">
    <source>
        <dbReference type="ARBA" id="ARBA00022448"/>
    </source>
</evidence>
<comment type="similarity">
    <text evidence="8">Belongs to the ABC transporter superfamily. Macrolide exporter (TC 3.A.1.122) family.</text>
</comment>
<evidence type="ECO:0000313" key="11">
    <source>
        <dbReference type="Proteomes" id="UP000658390"/>
    </source>
</evidence>
<proteinExistence type="inferred from homology"/>
<dbReference type="InterPro" id="IPR003593">
    <property type="entry name" value="AAA+_ATPase"/>
</dbReference>
<evidence type="ECO:0000256" key="5">
    <source>
        <dbReference type="ARBA" id="ARBA00022741"/>
    </source>
</evidence>
<keyword evidence="3" id="KW-1003">Cell membrane</keyword>
<keyword evidence="7" id="KW-0472">Membrane</keyword>
<dbReference type="Gene3D" id="3.40.50.300">
    <property type="entry name" value="P-loop containing nucleotide triphosphate hydrolases"/>
    <property type="match status" value="1"/>
</dbReference>
<dbReference type="PROSITE" id="PS00211">
    <property type="entry name" value="ABC_TRANSPORTER_1"/>
    <property type="match status" value="1"/>
</dbReference>
<evidence type="ECO:0000256" key="1">
    <source>
        <dbReference type="ARBA" id="ARBA00004429"/>
    </source>
</evidence>
<feature type="domain" description="ABC transporter" evidence="9">
    <location>
        <begin position="7"/>
        <end position="232"/>
    </location>
</feature>
<dbReference type="SMART" id="SM00382">
    <property type="entry name" value="AAA"/>
    <property type="match status" value="1"/>
</dbReference>
<name>A0A8I1K721_9PSED</name>
<dbReference type="PANTHER" id="PTHR42798:SF2">
    <property type="entry name" value="ABC TRANSPORTER ATP-BINDING PROTEIN MG467-RELATED"/>
    <property type="match status" value="1"/>
</dbReference>
<dbReference type="InterPro" id="IPR027417">
    <property type="entry name" value="P-loop_NTPase"/>
</dbReference>
<keyword evidence="6 10" id="KW-0067">ATP-binding</keyword>
<dbReference type="SUPFAM" id="SSF52540">
    <property type="entry name" value="P-loop containing nucleoside triphosphate hydrolases"/>
    <property type="match status" value="1"/>
</dbReference>
<evidence type="ECO:0000256" key="6">
    <source>
        <dbReference type="ARBA" id="ARBA00022840"/>
    </source>
</evidence>
<comment type="subcellular location">
    <subcellularLocation>
        <location evidence="1">Cell inner membrane</location>
        <topology evidence="1">Multi-pass membrane protein</topology>
    </subcellularLocation>
</comment>
<evidence type="ECO:0000313" key="10">
    <source>
        <dbReference type="EMBL" id="MBJ2254923.1"/>
    </source>
</evidence>
<dbReference type="PANTHER" id="PTHR42798">
    <property type="entry name" value="LIPOPROTEIN-RELEASING SYSTEM ATP-BINDING PROTEIN LOLD"/>
    <property type="match status" value="1"/>
</dbReference>
<dbReference type="GO" id="GO:0022857">
    <property type="term" value="F:transmembrane transporter activity"/>
    <property type="evidence" value="ECO:0007669"/>
    <property type="project" value="UniProtKB-ARBA"/>
</dbReference>
<accession>A0A8I1K721</accession>
<evidence type="ECO:0000256" key="8">
    <source>
        <dbReference type="ARBA" id="ARBA00038388"/>
    </source>
</evidence>
<reference evidence="10" key="1">
    <citation type="submission" date="2020-12" db="EMBL/GenBank/DDBJ databases">
        <title>Antibiotic resistance and phylogeny of Pseudomonas spp. isolated over three decades from chicken meat in the Norwegian food chain.</title>
        <authorList>
            <person name="Moen B."/>
        </authorList>
    </citation>
    <scope>NUCLEOTIDE SEQUENCE</scope>
    <source>
        <strain evidence="10">MF6762</strain>
    </source>
</reference>
<dbReference type="AlphaFoldDB" id="A0A8I1K721"/>
<dbReference type="EMBL" id="JAEKCZ010000001">
    <property type="protein sequence ID" value="MBJ2254923.1"/>
    <property type="molecule type" value="Genomic_DNA"/>
</dbReference>
<dbReference type="Proteomes" id="UP000658390">
    <property type="component" value="Unassembled WGS sequence"/>
</dbReference>
<keyword evidence="4" id="KW-0812">Transmembrane</keyword>
<gene>
    <name evidence="10" type="ORF">JFT45_00085</name>
</gene>
<sequence length="232" mass="25405">MDNLICISMKGISKSYRHDAKTLQVLKHVNFQVGVGETCAIVGPSGSGKSTLLSIIGLLDFPDEGDYLLMGHSVANAQSDELAMLRKSEIGFVFQHYNLIARLSVLENVALPLRYRGVDRARALEQAMQMLGRVGMADRARFKSADLSGGQKQRVAIARALIGQPSLILADEPTGSLDSETAREILELLLSIQKEQRVTLLIVTHDNQVAHLMQKKIRVRGGRVEEMGASVL</sequence>
<dbReference type="InterPro" id="IPR017871">
    <property type="entry name" value="ABC_transporter-like_CS"/>
</dbReference>
<evidence type="ECO:0000256" key="4">
    <source>
        <dbReference type="ARBA" id="ARBA00022692"/>
    </source>
</evidence>
<keyword evidence="2" id="KW-0813">Transport</keyword>
<protein>
    <submittedName>
        <fullName evidence="10">ABC transporter ATP-binding protein</fullName>
    </submittedName>
</protein>
<keyword evidence="5" id="KW-0547">Nucleotide-binding</keyword>
<dbReference type="GO" id="GO:1902495">
    <property type="term" value="C:transmembrane transporter complex"/>
    <property type="evidence" value="ECO:0007669"/>
    <property type="project" value="UniProtKB-ARBA"/>
</dbReference>
<dbReference type="Pfam" id="PF00005">
    <property type="entry name" value="ABC_tran"/>
    <property type="match status" value="1"/>
</dbReference>
<dbReference type="CDD" id="cd03255">
    <property type="entry name" value="ABC_MJ0796_LolCDE_FtsE"/>
    <property type="match status" value="1"/>
</dbReference>
<evidence type="ECO:0000256" key="7">
    <source>
        <dbReference type="ARBA" id="ARBA00023136"/>
    </source>
</evidence>
<organism evidence="10 11">
    <name type="scientific">Pseudomonas psychrophila</name>
    <dbReference type="NCBI Taxonomy" id="122355"/>
    <lineage>
        <taxon>Bacteria</taxon>
        <taxon>Pseudomonadati</taxon>
        <taxon>Pseudomonadota</taxon>
        <taxon>Gammaproteobacteria</taxon>
        <taxon>Pseudomonadales</taxon>
        <taxon>Pseudomonadaceae</taxon>
        <taxon>Pseudomonas</taxon>
    </lineage>
</organism>
<evidence type="ECO:0000259" key="9">
    <source>
        <dbReference type="PROSITE" id="PS50893"/>
    </source>
</evidence>
<dbReference type="FunFam" id="3.40.50.300:FF:000032">
    <property type="entry name" value="Export ABC transporter ATP-binding protein"/>
    <property type="match status" value="1"/>
</dbReference>
<evidence type="ECO:0000256" key="3">
    <source>
        <dbReference type="ARBA" id="ARBA00022475"/>
    </source>
</evidence>
<dbReference type="InterPro" id="IPR017911">
    <property type="entry name" value="MacB-like_ATP-bd"/>
</dbReference>
<comment type="caution">
    <text evidence="10">The sequence shown here is derived from an EMBL/GenBank/DDBJ whole genome shotgun (WGS) entry which is preliminary data.</text>
</comment>
<dbReference type="GO" id="GO:0016887">
    <property type="term" value="F:ATP hydrolysis activity"/>
    <property type="evidence" value="ECO:0007669"/>
    <property type="project" value="InterPro"/>
</dbReference>
<dbReference type="PROSITE" id="PS50893">
    <property type="entry name" value="ABC_TRANSPORTER_2"/>
    <property type="match status" value="1"/>
</dbReference>
<dbReference type="InterPro" id="IPR003439">
    <property type="entry name" value="ABC_transporter-like_ATP-bd"/>
</dbReference>
<dbReference type="GO" id="GO:0005524">
    <property type="term" value="F:ATP binding"/>
    <property type="evidence" value="ECO:0007669"/>
    <property type="project" value="UniProtKB-KW"/>
</dbReference>
<dbReference type="RefSeq" id="WP_019823745.1">
    <property type="nucleotide sequence ID" value="NZ_ATLR01000014.1"/>
</dbReference>
<dbReference type="GO" id="GO:0005886">
    <property type="term" value="C:plasma membrane"/>
    <property type="evidence" value="ECO:0007669"/>
    <property type="project" value="UniProtKB-SubCell"/>
</dbReference>